<evidence type="ECO:0000256" key="1">
    <source>
        <dbReference type="SAM" id="MobiDB-lite"/>
    </source>
</evidence>
<dbReference type="EMBL" id="ML987191">
    <property type="protein sequence ID" value="KAF2253062.1"/>
    <property type="molecule type" value="Genomic_DNA"/>
</dbReference>
<accession>A0A6A6IT91</accession>
<dbReference type="GeneID" id="54578043"/>
<reference evidence="2" key="1">
    <citation type="journal article" date="2020" name="Stud. Mycol.">
        <title>101 Dothideomycetes genomes: a test case for predicting lifestyles and emergence of pathogens.</title>
        <authorList>
            <person name="Haridas S."/>
            <person name="Albert R."/>
            <person name="Binder M."/>
            <person name="Bloem J."/>
            <person name="Labutti K."/>
            <person name="Salamov A."/>
            <person name="Andreopoulos B."/>
            <person name="Baker S."/>
            <person name="Barry K."/>
            <person name="Bills G."/>
            <person name="Bluhm B."/>
            <person name="Cannon C."/>
            <person name="Castanera R."/>
            <person name="Culley D."/>
            <person name="Daum C."/>
            <person name="Ezra D."/>
            <person name="Gonzalez J."/>
            <person name="Henrissat B."/>
            <person name="Kuo A."/>
            <person name="Liang C."/>
            <person name="Lipzen A."/>
            <person name="Lutzoni F."/>
            <person name="Magnuson J."/>
            <person name="Mondo S."/>
            <person name="Nolan M."/>
            <person name="Ohm R."/>
            <person name="Pangilinan J."/>
            <person name="Park H.-J."/>
            <person name="Ramirez L."/>
            <person name="Alfaro M."/>
            <person name="Sun H."/>
            <person name="Tritt A."/>
            <person name="Yoshinaga Y."/>
            <person name="Zwiers L.-H."/>
            <person name="Turgeon B."/>
            <person name="Goodwin S."/>
            <person name="Spatafora J."/>
            <person name="Crous P."/>
            <person name="Grigoriev I."/>
        </authorList>
    </citation>
    <scope>NUCLEOTIDE SEQUENCE</scope>
    <source>
        <strain evidence="2">CBS 122368</strain>
    </source>
</reference>
<name>A0A6A6IT91_9PLEO</name>
<evidence type="ECO:0008006" key="4">
    <source>
        <dbReference type="Google" id="ProtNLM"/>
    </source>
</evidence>
<feature type="region of interest" description="Disordered" evidence="1">
    <location>
        <begin position="188"/>
        <end position="224"/>
    </location>
</feature>
<dbReference type="RefSeq" id="XP_033688066.1">
    <property type="nucleotide sequence ID" value="XM_033824713.1"/>
</dbReference>
<gene>
    <name evidence="2" type="ORF">BU26DRAFT_449534</name>
</gene>
<protein>
    <recommendedName>
        <fullName evidence="4">SMP domain-containing protein</fullName>
    </recommendedName>
</protein>
<proteinExistence type="predicted"/>
<evidence type="ECO:0000313" key="3">
    <source>
        <dbReference type="Proteomes" id="UP000800094"/>
    </source>
</evidence>
<evidence type="ECO:0000313" key="2">
    <source>
        <dbReference type="EMBL" id="KAF2253062.1"/>
    </source>
</evidence>
<keyword evidence="3" id="KW-1185">Reference proteome</keyword>
<feature type="region of interest" description="Disordered" evidence="1">
    <location>
        <begin position="254"/>
        <end position="286"/>
    </location>
</feature>
<organism evidence="2 3">
    <name type="scientific">Trematosphaeria pertusa</name>
    <dbReference type="NCBI Taxonomy" id="390896"/>
    <lineage>
        <taxon>Eukaryota</taxon>
        <taxon>Fungi</taxon>
        <taxon>Dikarya</taxon>
        <taxon>Ascomycota</taxon>
        <taxon>Pezizomycotina</taxon>
        <taxon>Dothideomycetes</taxon>
        <taxon>Pleosporomycetidae</taxon>
        <taxon>Pleosporales</taxon>
        <taxon>Massarineae</taxon>
        <taxon>Trematosphaeriaceae</taxon>
        <taxon>Trematosphaeria</taxon>
    </lineage>
</organism>
<dbReference type="OrthoDB" id="2799468at2759"/>
<feature type="compositionally biased region" description="Polar residues" evidence="1">
    <location>
        <begin position="188"/>
        <end position="205"/>
    </location>
</feature>
<sequence>MSSADNAKDAQFHLHLQKVLDKLQTEPLSITTEDARRLSENYEARDERSAKIISAVESLAVAAQDVHEQVPQLGQGPQTSILTVVNDLKAAVDTNPKDVTPEVLKTTQGIVSMMQRAVGQTNAPHPELEAELQREFAKIEPKVEQGTVTKEEADYLHSLEARAHGHTEKGGLTAHAQSVAAKRSRALSLSDNTNSQSSVNATVKATSPVGKGLAPEEQSHRDKETNLKMAELTIGSKIENEPEHITKDEAAYVQSREHRAHGHVKKGSVAAEALHFADKNPTVEAN</sequence>
<dbReference type="Proteomes" id="UP000800094">
    <property type="component" value="Unassembled WGS sequence"/>
</dbReference>
<dbReference type="AlphaFoldDB" id="A0A6A6IT91"/>